<dbReference type="EC" id="5.4.99.17" evidence="7"/>
<comment type="pathway">
    <text evidence="1">Secondary metabolite biosynthesis; hopanoid biosynthesis.</text>
</comment>
<keyword evidence="8" id="KW-1185">Reference proteome</keyword>
<name>A0A838L6E8_9SPHN</name>
<comment type="caution">
    <text evidence="7">The sequence shown here is derived from an EMBL/GenBank/DDBJ whole genome shotgun (WGS) entry which is preliminary data.</text>
</comment>
<keyword evidence="4 7" id="KW-0413">Isomerase</keyword>
<dbReference type="Gene3D" id="1.50.10.20">
    <property type="match status" value="2"/>
</dbReference>
<dbReference type="AlphaFoldDB" id="A0A838L6E8"/>
<reference evidence="7 8" key="1">
    <citation type="submission" date="2020-07" db="EMBL/GenBank/DDBJ databases">
        <authorList>
            <person name="Sun Q."/>
        </authorList>
    </citation>
    <scope>NUCLEOTIDE SEQUENCE [LARGE SCALE GENOMIC DNA]</scope>
    <source>
        <strain evidence="7 8">CGMCC 1.13654</strain>
    </source>
</reference>
<dbReference type="RefSeq" id="WP_181638855.1">
    <property type="nucleotide sequence ID" value="NZ_JACEIB010000007.1"/>
</dbReference>
<dbReference type="Proteomes" id="UP000570166">
    <property type="component" value="Unassembled WGS sequence"/>
</dbReference>
<evidence type="ECO:0000259" key="5">
    <source>
        <dbReference type="Pfam" id="PF13243"/>
    </source>
</evidence>
<evidence type="ECO:0000313" key="7">
    <source>
        <dbReference type="EMBL" id="MBA2934744.1"/>
    </source>
</evidence>
<dbReference type="UniPathway" id="UPA00337"/>
<dbReference type="PROSITE" id="PS01074">
    <property type="entry name" value="TERPENE_SYNTHASES"/>
    <property type="match status" value="1"/>
</dbReference>
<proteinExistence type="inferred from homology"/>
<dbReference type="CDD" id="cd02892">
    <property type="entry name" value="SQCY_1"/>
    <property type="match status" value="1"/>
</dbReference>
<dbReference type="GO" id="GO:0005811">
    <property type="term" value="C:lipid droplet"/>
    <property type="evidence" value="ECO:0007669"/>
    <property type="project" value="InterPro"/>
</dbReference>
<feature type="domain" description="Squalene cyclase N-terminal" evidence="6">
    <location>
        <begin position="19"/>
        <end position="306"/>
    </location>
</feature>
<dbReference type="GO" id="GO:0051007">
    <property type="term" value="F:squalene-hopene cyclase activity"/>
    <property type="evidence" value="ECO:0007669"/>
    <property type="project" value="UniProtKB-EC"/>
</dbReference>
<evidence type="ECO:0000256" key="2">
    <source>
        <dbReference type="ARBA" id="ARBA00009755"/>
    </source>
</evidence>
<feature type="domain" description="Squalene cyclase C-terminal" evidence="5">
    <location>
        <begin position="316"/>
        <end position="633"/>
    </location>
</feature>
<dbReference type="SUPFAM" id="SSF48239">
    <property type="entry name" value="Terpenoid cyclases/Protein prenyltransferases"/>
    <property type="match status" value="2"/>
</dbReference>
<dbReference type="GO" id="GO:0016104">
    <property type="term" value="P:triterpenoid biosynthetic process"/>
    <property type="evidence" value="ECO:0007669"/>
    <property type="project" value="InterPro"/>
</dbReference>
<evidence type="ECO:0000256" key="3">
    <source>
        <dbReference type="ARBA" id="ARBA00022737"/>
    </source>
</evidence>
<sequence>MLDVEDIATDPLDGIDAAIGRATTALKRDQKADGHWVFELEADATIPSEYILLRHYLGEPDDLELEAAIGRYLRRIQGSHGGWALYHDGAFDISATVKAYYALKMIGDDIDAPHMARARAEILKRGGAAASNVFTRIQLALFGAGKWSGVPEVPVELMLAPKWFPINLYRMSYWARTVIVPLIVLTALRPVARNPRGVKIDELFVPGNPPLKRALPGKWQWEMGFGALDVVLKRGRRLWPKTVRKKAIDACVAFVTERINGTDGLGAIYPAIANSVMMFDALGYGPDHPERALAREAIEKLLVHRDDGEVYCQPCVSPVWDTALAAHAMLEAGEDEAATKGLDWLTPRQILDVRGDWAEQRPEVRPGGWAFQYGNDHYPDLDDTAVVVMAMDRARGKLGDRYDEAIDRGVEWNAELQSHDGGFAAFDADNTHFYLNDIPFADHGALLDPPTADVTARVVSMLAQVGEPVDSPRMKAALEWLRKDQHPEGSWWGRWGVNYIYGTWSVLCALNAAGVDPANAMVRRAVRWLVTIQNSDGGWGESCDSYDLARKGHEAASSIASQTAWALLGLMAAGEVDHPAVVRGVAWLERHQAEDGLWGQEHYTGGGFPRVFYLRYHGYPKYFPLWALARYRNLKRGNTRRVEFGM</sequence>
<dbReference type="InterPro" id="IPR032697">
    <property type="entry name" value="SQ_cyclase_N"/>
</dbReference>
<dbReference type="InterPro" id="IPR002365">
    <property type="entry name" value="Terpene_synthase_CS"/>
</dbReference>
<dbReference type="NCBIfam" id="TIGR01507">
    <property type="entry name" value="hopene_cyclase"/>
    <property type="match status" value="1"/>
</dbReference>
<comment type="similarity">
    <text evidence="2">Belongs to the terpene cyclase/mutase family.</text>
</comment>
<accession>A0A838L6E8</accession>
<dbReference type="PANTHER" id="PTHR11764">
    <property type="entry name" value="TERPENE CYCLASE/MUTASE FAMILY MEMBER"/>
    <property type="match status" value="1"/>
</dbReference>
<evidence type="ECO:0000256" key="1">
    <source>
        <dbReference type="ARBA" id="ARBA00004999"/>
    </source>
</evidence>
<dbReference type="NCBIfam" id="TIGR01787">
    <property type="entry name" value="squalene_cyclas"/>
    <property type="match status" value="1"/>
</dbReference>
<dbReference type="Pfam" id="PF13249">
    <property type="entry name" value="SQHop_cyclase_N"/>
    <property type="match status" value="1"/>
</dbReference>
<keyword evidence="3" id="KW-0677">Repeat</keyword>
<evidence type="ECO:0000259" key="6">
    <source>
        <dbReference type="Pfam" id="PF13249"/>
    </source>
</evidence>
<dbReference type="InterPro" id="IPR032696">
    <property type="entry name" value="SQ_cyclase_C"/>
</dbReference>
<dbReference type="Pfam" id="PF13243">
    <property type="entry name" value="SQHop_cyclase_C"/>
    <property type="match status" value="1"/>
</dbReference>
<organism evidence="7 8">
    <name type="scientific">Sphingomonas chungangi</name>
    <dbReference type="NCBI Taxonomy" id="2683589"/>
    <lineage>
        <taxon>Bacteria</taxon>
        <taxon>Pseudomonadati</taxon>
        <taxon>Pseudomonadota</taxon>
        <taxon>Alphaproteobacteria</taxon>
        <taxon>Sphingomonadales</taxon>
        <taxon>Sphingomonadaceae</taxon>
        <taxon>Sphingomonas</taxon>
    </lineage>
</organism>
<dbReference type="InterPro" id="IPR006400">
    <property type="entry name" value="Hopene-cyclase"/>
</dbReference>
<dbReference type="InterPro" id="IPR018333">
    <property type="entry name" value="Squalene_cyclase"/>
</dbReference>
<gene>
    <name evidence="7" type="primary">shc</name>
    <name evidence="7" type="ORF">HZF05_11615</name>
</gene>
<dbReference type="SFLD" id="SFLDG01016">
    <property type="entry name" value="Prenyltransferase_Like_2"/>
    <property type="match status" value="1"/>
</dbReference>
<evidence type="ECO:0000256" key="4">
    <source>
        <dbReference type="ARBA" id="ARBA00023235"/>
    </source>
</evidence>
<dbReference type="PANTHER" id="PTHR11764:SF20">
    <property type="entry name" value="LANOSTEROL SYNTHASE"/>
    <property type="match status" value="1"/>
</dbReference>
<evidence type="ECO:0000313" key="8">
    <source>
        <dbReference type="Proteomes" id="UP000570166"/>
    </source>
</evidence>
<protein>
    <submittedName>
        <fullName evidence="7">Squalene--hopene cyclase</fullName>
        <ecNumber evidence="7">5.4.99.17</ecNumber>
    </submittedName>
</protein>
<dbReference type="InterPro" id="IPR008930">
    <property type="entry name" value="Terpenoid_cyclase/PrenylTrfase"/>
</dbReference>
<dbReference type="EMBL" id="JACEIB010000007">
    <property type="protein sequence ID" value="MBA2934744.1"/>
    <property type="molecule type" value="Genomic_DNA"/>
</dbReference>